<evidence type="ECO:0000313" key="3">
    <source>
        <dbReference type="EMBL" id="PMP70038.1"/>
    </source>
</evidence>
<feature type="domain" description="CRISPR type III-associated protein" evidence="2">
    <location>
        <begin position="8"/>
        <end position="174"/>
    </location>
</feature>
<protein>
    <submittedName>
        <fullName evidence="3">Type III-B CRISPR module RAMP protein Cmr1</fullName>
    </submittedName>
</protein>
<feature type="non-terminal residue" evidence="3">
    <location>
        <position position="266"/>
    </location>
</feature>
<comment type="caution">
    <text evidence="3">The sequence shown here is derived from an EMBL/GenBank/DDBJ whole genome shotgun (WGS) entry which is preliminary data.</text>
</comment>
<name>A0A2J6WI25_9BACT</name>
<accession>A0A2J6WI25</accession>
<proteinExistence type="predicted"/>
<dbReference type="AlphaFoldDB" id="A0A2J6WI25"/>
<sequence length="266" mass="30440">MNRCSLLCQVITPMFIAGADSRTPELRPSEFKGMMRFWWRAIRAESDIDKLKKEEAEIFGGTGEKEGKSKVRIKVIPQRAHQFIGWNLKNDYGLDWHFDKDTQSLAGKDAGIGYLLYSTVLPRQERKFIKDGFEFNIELSSFDEKSFKNAIASLWASIYLGGFGTRARRGGGNIIVKKIEGETYGINFIPKGSSSDEIFNWLKGNLHKCFEIVRGDLPSNFVSEYSNLSFSRIIISNQLFPNWKDALNNIGKIYLDFRKEHKSNVL</sequence>
<reference evidence="3 4" key="1">
    <citation type="submission" date="2018-01" db="EMBL/GenBank/DDBJ databases">
        <title>Metagenomic assembled genomes from two thermal pools in the Uzon Caldera, Kamchatka, Russia.</title>
        <authorList>
            <person name="Wilkins L."/>
            <person name="Ettinger C."/>
        </authorList>
    </citation>
    <scope>NUCLEOTIDE SEQUENCE [LARGE SCALE GENOMIC DNA]</scope>
    <source>
        <strain evidence="3">ZAV-04</strain>
    </source>
</reference>
<dbReference type="Pfam" id="PF03787">
    <property type="entry name" value="RAMPs"/>
    <property type="match status" value="1"/>
</dbReference>
<evidence type="ECO:0000313" key="4">
    <source>
        <dbReference type="Proteomes" id="UP000242288"/>
    </source>
</evidence>
<organism evidence="3 4">
    <name type="scientific">Thermodesulfovibrio aggregans</name>
    <dbReference type="NCBI Taxonomy" id="86166"/>
    <lineage>
        <taxon>Bacteria</taxon>
        <taxon>Pseudomonadati</taxon>
        <taxon>Nitrospirota</taxon>
        <taxon>Thermodesulfovibrionia</taxon>
        <taxon>Thermodesulfovibrionales</taxon>
        <taxon>Thermodesulfovibrionaceae</taxon>
        <taxon>Thermodesulfovibrio</taxon>
    </lineage>
</organism>
<gene>
    <name evidence="3" type="primary">cmr1</name>
    <name evidence="3" type="ORF">C0186_05675</name>
</gene>
<dbReference type="NCBIfam" id="TIGR01894">
    <property type="entry name" value="cas_TM1795_cmr1"/>
    <property type="match status" value="1"/>
</dbReference>
<dbReference type="EMBL" id="PNIO01000048">
    <property type="protein sequence ID" value="PMP70038.1"/>
    <property type="molecule type" value="Genomic_DNA"/>
</dbReference>
<dbReference type="GO" id="GO:0051607">
    <property type="term" value="P:defense response to virus"/>
    <property type="evidence" value="ECO:0007669"/>
    <property type="project" value="UniProtKB-KW"/>
</dbReference>
<dbReference type="InterPro" id="IPR007522">
    <property type="entry name" value="CRISPR-assoc_prot_TM1795"/>
</dbReference>
<keyword evidence="1" id="KW-0051">Antiviral defense</keyword>
<dbReference type="Proteomes" id="UP000242288">
    <property type="component" value="Unassembled WGS sequence"/>
</dbReference>
<evidence type="ECO:0000259" key="2">
    <source>
        <dbReference type="Pfam" id="PF03787"/>
    </source>
</evidence>
<evidence type="ECO:0000256" key="1">
    <source>
        <dbReference type="ARBA" id="ARBA00023118"/>
    </source>
</evidence>
<dbReference type="InterPro" id="IPR005537">
    <property type="entry name" value="RAMP_III_fam"/>
</dbReference>